<protein>
    <recommendedName>
        <fullName evidence="3">TIGR02444 family protein</fullName>
    </recommendedName>
</protein>
<sequence length="161" mass="17883">MLLRETALTDYVSRLYPHPGVEPLLLRLQNDRDLDVLLLLVACWLGCSGRAAAVADWRAICDWQAPWHRQIIGPLRAARIAVRGLDGDAQLYSQIKECEQAAEWSQLQRLQIECLRLIPSGDAEPDCLQHLISCCLGQGVSASEELRLTLQQLADLAAEVG</sequence>
<comment type="caution">
    <text evidence="1">The sequence shown here is derived from an EMBL/GenBank/DDBJ whole genome shotgun (WGS) entry which is preliminary data.</text>
</comment>
<proteinExistence type="predicted"/>
<keyword evidence="2" id="KW-1185">Reference proteome</keyword>
<evidence type="ECO:0000313" key="1">
    <source>
        <dbReference type="EMBL" id="GGC92278.1"/>
    </source>
</evidence>
<reference evidence="2" key="1">
    <citation type="journal article" date="2019" name="Int. J. Syst. Evol. Microbiol.">
        <title>The Global Catalogue of Microorganisms (GCM) 10K type strain sequencing project: providing services to taxonomists for standard genome sequencing and annotation.</title>
        <authorList>
            <consortium name="The Broad Institute Genomics Platform"/>
            <consortium name="The Broad Institute Genome Sequencing Center for Infectious Disease"/>
            <person name="Wu L."/>
            <person name="Ma J."/>
        </authorList>
    </citation>
    <scope>NUCLEOTIDE SEQUENCE [LARGE SCALE GENOMIC DNA]</scope>
    <source>
        <strain evidence="2">CGMCC 1.12482</strain>
    </source>
</reference>
<dbReference type="NCBIfam" id="TIGR02444">
    <property type="entry name" value="TIGR02444 family protein"/>
    <property type="match status" value="1"/>
</dbReference>
<evidence type="ECO:0000313" key="2">
    <source>
        <dbReference type="Proteomes" id="UP000638188"/>
    </source>
</evidence>
<dbReference type="Proteomes" id="UP000638188">
    <property type="component" value="Unassembled WGS sequence"/>
</dbReference>
<evidence type="ECO:0008006" key="3">
    <source>
        <dbReference type="Google" id="ProtNLM"/>
    </source>
</evidence>
<organism evidence="1 2">
    <name type="scientific">Halopseudomonas salina</name>
    <dbReference type="NCBI Taxonomy" id="1323744"/>
    <lineage>
        <taxon>Bacteria</taxon>
        <taxon>Pseudomonadati</taxon>
        <taxon>Pseudomonadota</taxon>
        <taxon>Gammaproteobacteria</taxon>
        <taxon>Pseudomonadales</taxon>
        <taxon>Pseudomonadaceae</taxon>
        <taxon>Halopseudomonas</taxon>
    </lineage>
</organism>
<accession>A0ABQ1P890</accession>
<dbReference type="EMBL" id="BMFF01000002">
    <property type="protein sequence ID" value="GGC92278.1"/>
    <property type="molecule type" value="Genomic_DNA"/>
</dbReference>
<dbReference type="InterPro" id="IPR012659">
    <property type="entry name" value="CHP02444"/>
</dbReference>
<name>A0ABQ1P890_9GAMM</name>
<dbReference type="RefSeq" id="WP_150276216.1">
    <property type="nucleotide sequence ID" value="NZ_BMFF01000002.1"/>
</dbReference>
<dbReference type="Pfam" id="PF09523">
    <property type="entry name" value="DUF2390"/>
    <property type="match status" value="1"/>
</dbReference>
<gene>
    <name evidence="1" type="ORF">GCM10007418_09820</name>
</gene>